<sequence length="83" mass="10019">MDFGISRYIKDLSSLSEIERVAAIITHNCQKPFKNYTTERMIFHILQEERKMPFENMPIIYNEIYKRCWVYDLTRLLEASVIL</sequence>
<comment type="caution">
    <text evidence="1">The sequence shown here is derived from an EMBL/GenBank/DDBJ whole genome shotgun (WGS) entry which is preliminary data.</text>
</comment>
<organism evidence="1 2">
    <name type="scientific">Gigaspora rosea</name>
    <dbReference type="NCBI Taxonomy" id="44941"/>
    <lineage>
        <taxon>Eukaryota</taxon>
        <taxon>Fungi</taxon>
        <taxon>Fungi incertae sedis</taxon>
        <taxon>Mucoromycota</taxon>
        <taxon>Glomeromycotina</taxon>
        <taxon>Glomeromycetes</taxon>
        <taxon>Diversisporales</taxon>
        <taxon>Gigasporaceae</taxon>
        <taxon>Gigaspora</taxon>
    </lineage>
</organism>
<dbReference type="Proteomes" id="UP000266673">
    <property type="component" value="Unassembled WGS sequence"/>
</dbReference>
<evidence type="ECO:0000313" key="2">
    <source>
        <dbReference type="Proteomes" id="UP000266673"/>
    </source>
</evidence>
<gene>
    <name evidence="1" type="ORF">C2G38_2180558</name>
</gene>
<evidence type="ECO:0000313" key="1">
    <source>
        <dbReference type="EMBL" id="RIB19920.1"/>
    </source>
</evidence>
<keyword evidence="2" id="KW-1185">Reference proteome</keyword>
<name>A0A397VBS8_9GLOM</name>
<accession>A0A397VBS8</accession>
<protein>
    <submittedName>
        <fullName evidence="1">Uncharacterized protein</fullName>
    </submittedName>
</protein>
<proteinExistence type="predicted"/>
<dbReference type="AlphaFoldDB" id="A0A397VBS8"/>
<reference evidence="1 2" key="1">
    <citation type="submission" date="2018-06" db="EMBL/GenBank/DDBJ databases">
        <title>Comparative genomics reveals the genomic features of Rhizophagus irregularis, R. cerebriforme, R. diaphanum and Gigaspora rosea, and their symbiotic lifestyle signature.</title>
        <authorList>
            <person name="Morin E."/>
            <person name="San Clemente H."/>
            <person name="Chen E.C.H."/>
            <person name="De La Providencia I."/>
            <person name="Hainaut M."/>
            <person name="Kuo A."/>
            <person name="Kohler A."/>
            <person name="Murat C."/>
            <person name="Tang N."/>
            <person name="Roy S."/>
            <person name="Loubradou J."/>
            <person name="Henrissat B."/>
            <person name="Grigoriev I.V."/>
            <person name="Corradi N."/>
            <person name="Roux C."/>
            <person name="Martin F.M."/>
        </authorList>
    </citation>
    <scope>NUCLEOTIDE SEQUENCE [LARGE SCALE GENOMIC DNA]</scope>
    <source>
        <strain evidence="1 2">DAOM 194757</strain>
    </source>
</reference>
<dbReference type="EMBL" id="QKWP01000445">
    <property type="protein sequence ID" value="RIB19920.1"/>
    <property type="molecule type" value="Genomic_DNA"/>
</dbReference>